<dbReference type="Pfam" id="PF05491">
    <property type="entry name" value="WHD_RuvB"/>
    <property type="match status" value="1"/>
</dbReference>
<dbReference type="Pfam" id="PF05496">
    <property type="entry name" value="RuvB_N"/>
    <property type="match status" value="1"/>
</dbReference>
<comment type="catalytic activity">
    <reaction evidence="9">
        <text>ATP + H2O = ADP + phosphate + H(+)</text>
        <dbReference type="Rhea" id="RHEA:13065"/>
        <dbReference type="ChEBI" id="CHEBI:15377"/>
        <dbReference type="ChEBI" id="CHEBI:15378"/>
        <dbReference type="ChEBI" id="CHEBI:30616"/>
        <dbReference type="ChEBI" id="CHEBI:43474"/>
        <dbReference type="ChEBI" id="CHEBI:456216"/>
    </reaction>
</comment>
<feature type="binding site" evidence="9">
    <location>
        <position position="65"/>
    </location>
    <ligand>
        <name>ATP</name>
        <dbReference type="ChEBI" id="CHEBI:30616"/>
    </ligand>
</feature>
<keyword evidence="1 9" id="KW-0963">Cytoplasm</keyword>
<accession>A0A9X1S8I5</accession>
<sequence length="364" mass="38920">MPTADSLVAPGPDPDDKAIEAALRPKNLDDFVGQKRVREQLSLVLEASRLRGRSADHVLLSGPPGLGKTTLSMIIAAEMNAPLRISSGPAIQHAGDLAAILSSLTEGEVLFLDEIHRMSRPAEEMLYMAMEDFRVDIVVGKGAGATAIPLELPPFTLVGATTRAGLLPGPLRDRFGFTGHLEFYSTDELELVLRRSAMLMDMKVNSAGFAEVAGRSRGTPRIANRLLRRVRDWALVHGVEQIDARSAGAALDMYEVDVLGLDRLDRAVLTALITKFNGGPVGLSTLAIAVGEEPETVETVAEPYLVREGLLGRTPRGRIATRAAWEHLGLQMPEHVAAAMPANMFSGPGINTSSSPGDGLVPET</sequence>
<feature type="binding site" evidence="9">
    <location>
        <position position="69"/>
    </location>
    <ligand>
        <name>ATP</name>
        <dbReference type="ChEBI" id="CHEBI:30616"/>
    </ligand>
</feature>
<dbReference type="InterPro" id="IPR008824">
    <property type="entry name" value="RuvB-like_N"/>
</dbReference>
<dbReference type="NCBIfam" id="NF000868">
    <property type="entry name" value="PRK00080.1"/>
    <property type="match status" value="1"/>
</dbReference>
<dbReference type="Gene3D" id="1.10.10.10">
    <property type="entry name" value="Winged helix-like DNA-binding domain superfamily/Winged helix DNA-binding domain"/>
    <property type="match status" value="1"/>
</dbReference>
<evidence type="ECO:0000256" key="6">
    <source>
        <dbReference type="ARBA" id="ARBA00023125"/>
    </source>
</evidence>
<dbReference type="NCBIfam" id="TIGR00635">
    <property type="entry name" value="ruvB"/>
    <property type="match status" value="1"/>
</dbReference>
<keyword evidence="3 9" id="KW-0227">DNA damage</keyword>
<dbReference type="InterPro" id="IPR036390">
    <property type="entry name" value="WH_DNA-bd_sf"/>
</dbReference>
<keyword evidence="6 9" id="KW-0238">DNA-binding</keyword>
<proteinExistence type="inferred from homology"/>
<evidence type="ECO:0000256" key="2">
    <source>
        <dbReference type="ARBA" id="ARBA00022741"/>
    </source>
</evidence>
<dbReference type="GO" id="GO:0006281">
    <property type="term" value="P:DNA repair"/>
    <property type="evidence" value="ECO:0007669"/>
    <property type="project" value="UniProtKB-UniRule"/>
</dbReference>
<dbReference type="InterPro" id="IPR003593">
    <property type="entry name" value="AAA+_ATPase"/>
</dbReference>
<dbReference type="Proteomes" id="UP001155145">
    <property type="component" value="Unassembled WGS sequence"/>
</dbReference>
<dbReference type="Gene3D" id="1.10.8.60">
    <property type="match status" value="1"/>
</dbReference>
<feature type="binding site" evidence="9">
    <location>
        <position position="221"/>
    </location>
    <ligand>
        <name>ATP</name>
        <dbReference type="ChEBI" id="CHEBI:30616"/>
    </ligand>
</feature>
<keyword evidence="5 9" id="KW-0067">ATP-binding</keyword>
<comment type="caution">
    <text evidence="9">Lacks conserved residue(s) required for the propagation of feature annotation.</text>
</comment>
<dbReference type="GO" id="GO:0009378">
    <property type="term" value="F:four-way junction helicase activity"/>
    <property type="evidence" value="ECO:0007669"/>
    <property type="project" value="InterPro"/>
</dbReference>
<feature type="binding site" evidence="9">
    <location>
        <position position="68"/>
    </location>
    <ligand>
        <name>ATP</name>
        <dbReference type="ChEBI" id="CHEBI:30616"/>
    </ligand>
</feature>
<keyword evidence="8 9" id="KW-0234">DNA repair</keyword>
<gene>
    <name evidence="9 11" type="primary">ruvB</name>
    <name evidence="11" type="ORF">LJ755_01210</name>
    <name evidence="12" type="ORF">MUK71_09470</name>
</gene>
<dbReference type="EMBL" id="JAJFZT010000001">
    <property type="protein sequence ID" value="MCC3271347.1"/>
    <property type="molecule type" value="Genomic_DNA"/>
</dbReference>
<organism evidence="11 14">
    <name type="scientific">Arthrobacter zhangbolii</name>
    <dbReference type="NCBI Taxonomy" id="2886936"/>
    <lineage>
        <taxon>Bacteria</taxon>
        <taxon>Bacillati</taxon>
        <taxon>Actinomycetota</taxon>
        <taxon>Actinomycetes</taxon>
        <taxon>Micrococcales</taxon>
        <taxon>Micrococcaceae</taxon>
        <taxon>Arthrobacter</taxon>
    </lineage>
</organism>
<evidence type="ECO:0000313" key="11">
    <source>
        <dbReference type="EMBL" id="MCC3271347.1"/>
    </source>
</evidence>
<dbReference type="GO" id="GO:0005737">
    <property type="term" value="C:cytoplasm"/>
    <property type="evidence" value="ECO:0007669"/>
    <property type="project" value="UniProtKB-SubCell"/>
</dbReference>
<evidence type="ECO:0000256" key="7">
    <source>
        <dbReference type="ARBA" id="ARBA00023172"/>
    </source>
</evidence>
<feature type="region of interest" description="Small ATPAse domain (RuvB-S)" evidence="9">
    <location>
        <begin position="185"/>
        <end position="255"/>
    </location>
</feature>
<dbReference type="Proteomes" id="UP000829758">
    <property type="component" value="Chromosome"/>
</dbReference>
<comment type="domain">
    <text evidence="9">Has 3 domains, the large (RuvB-L) and small ATPase (RuvB-S) domains and the C-terminal head (RuvB-H) domain. The head domain binds DNA, while the ATPase domains jointly bind ATP, ADP or are empty depending on the state of the subunit in the translocation cycle. During a single DNA translocation step the structure of each domain remains the same, but their relative positions change.</text>
</comment>
<evidence type="ECO:0000256" key="9">
    <source>
        <dbReference type="HAMAP-Rule" id="MF_00016"/>
    </source>
</evidence>
<keyword evidence="11" id="KW-0347">Helicase</keyword>
<dbReference type="EMBL" id="CP094984">
    <property type="protein sequence ID" value="UON90870.1"/>
    <property type="molecule type" value="Genomic_DNA"/>
</dbReference>
<keyword evidence="4 9" id="KW-0378">Hydrolase</keyword>
<feature type="binding site" evidence="9">
    <location>
        <begin position="131"/>
        <end position="133"/>
    </location>
    <ligand>
        <name>ATP</name>
        <dbReference type="ChEBI" id="CHEBI:30616"/>
    </ligand>
</feature>
<dbReference type="GO" id="GO:0048476">
    <property type="term" value="C:Holliday junction resolvase complex"/>
    <property type="evidence" value="ECO:0007669"/>
    <property type="project" value="UniProtKB-UniRule"/>
</dbReference>
<keyword evidence="2 9" id="KW-0547">Nucleotide-binding</keyword>
<dbReference type="InterPro" id="IPR027417">
    <property type="entry name" value="P-loop_NTPase"/>
</dbReference>
<dbReference type="AlphaFoldDB" id="A0A9X1S8I5"/>
<evidence type="ECO:0000256" key="1">
    <source>
        <dbReference type="ARBA" id="ARBA00022490"/>
    </source>
</evidence>
<comment type="subcellular location">
    <subcellularLocation>
        <location evidence="9">Cytoplasm</location>
    </subcellularLocation>
</comment>
<dbReference type="GO" id="GO:0005524">
    <property type="term" value="F:ATP binding"/>
    <property type="evidence" value="ECO:0007669"/>
    <property type="project" value="UniProtKB-UniRule"/>
</dbReference>
<name>A0A9X1S8I5_9MICC</name>
<dbReference type="SUPFAM" id="SSF46785">
    <property type="entry name" value="Winged helix' DNA-binding domain"/>
    <property type="match status" value="1"/>
</dbReference>
<dbReference type="GO" id="GO:0000400">
    <property type="term" value="F:four-way junction DNA binding"/>
    <property type="evidence" value="ECO:0007669"/>
    <property type="project" value="UniProtKB-UniRule"/>
</dbReference>
<dbReference type="InterPro" id="IPR008823">
    <property type="entry name" value="RuvB_wg_C"/>
</dbReference>
<feature type="binding site" evidence="9">
    <location>
        <position position="318"/>
    </location>
    <ligand>
        <name>DNA</name>
        <dbReference type="ChEBI" id="CHEBI:16991"/>
    </ligand>
</feature>
<dbReference type="EC" id="3.6.4.-" evidence="9"/>
<evidence type="ECO:0000313" key="14">
    <source>
        <dbReference type="Proteomes" id="UP001155145"/>
    </source>
</evidence>
<evidence type="ECO:0000256" key="3">
    <source>
        <dbReference type="ARBA" id="ARBA00022763"/>
    </source>
</evidence>
<feature type="binding site" evidence="9">
    <location>
        <position position="174"/>
    </location>
    <ligand>
        <name>ATP</name>
        <dbReference type="ChEBI" id="CHEBI:30616"/>
    </ligand>
</feature>
<dbReference type="PANTHER" id="PTHR42848">
    <property type="match status" value="1"/>
</dbReference>
<dbReference type="InterPro" id="IPR004605">
    <property type="entry name" value="DNA_helicase_Holl-junc_RuvB"/>
</dbReference>
<feature type="binding site" evidence="9">
    <location>
        <position position="184"/>
    </location>
    <ligand>
        <name>ATP</name>
        <dbReference type="ChEBI" id="CHEBI:30616"/>
    </ligand>
</feature>
<evidence type="ECO:0000256" key="8">
    <source>
        <dbReference type="ARBA" id="ARBA00023204"/>
    </source>
</evidence>
<evidence type="ECO:0000259" key="10">
    <source>
        <dbReference type="SMART" id="SM00382"/>
    </source>
</evidence>
<dbReference type="HAMAP" id="MF_00016">
    <property type="entry name" value="DNA_HJ_migration_RuvB"/>
    <property type="match status" value="1"/>
</dbReference>
<dbReference type="GO" id="GO:0006310">
    <property type="term" value="P:DNA recombination"/>
    <property type="evidence" value="ECO:0007669"/>
    <property type="project" value="UniProtKB-UniRule"/>
</dbReference>
<dbReference type="Gene3D" id="3.40.50.300">
    <property type="entry name" value="P-loop containing nucleotide triphosphate hydrolases"/>
    <property type="match status" value="1"/>
</dbReference>
<dbReference type="Pfam" id="PF17864">
    <property type="entry name" value="AAA_lid_4"/>
    <property type="match status" value="1"/>
</dbReference>
<comment type="subunit">
    <text evidence="9">Homohexamer. Forms an RuvA(8)-RuvB(12)-Holliday junction (HJ) complex. HJ DNA is sandwiched between 2 RuvA tetramers; dsDNA enters through RuvA and exits via RuvB. An RuvB hexamer assembles on each DNA strand where it exits the tetramer. Each RuvB hexamer is contacted by two RuvA subunits (via domain III) on 2 adjacent RuvB subunits; this complex drives branch migration. In the full resolvosome a probable DNA-RuvA(4)-RuvB(12)-RuvC(2) complex forms which resolves the HJ.</text>
</comment>
<reference evidence="11" key="1">
    <citation type="submission" date="2021-10" db="EMBL/GenBank/DDBJ databases">
        <title>Novel species in genus Arthrobacter.</title>
        <authorList>
            <person name="Liu Y."/>
        </authorList>
    </citation>
    <scope>NUCLEOTIDE SEQUENCE</scope>
    <source>
        <strain evidence="11">Zg-Y462</strain>
        <strain evidence="13">zg-Y462</strain>
    </source>
</reference>
<dbReference type="CDD" id="cd00009">
    <property type="entry name" value="AAA"/>
    <property type="match status" value="1"/>
</dbReference>
<feature type="binding site" evidence="9">
    <location>
        <position position="69"/>
    </location>
    <ligand>
        <name>Mg(2+)</name>
        <dbReference type="ChEBI" id="CHEBI:18420"/>
    </ligand>
</feature>
<feature type="binding site" evidence="9">
    <location>
        <position position="70"/>
    </location>
    <ligand>
        <name>ATP</name>
        <dbReference type="ChEBI" id="CHEBI:30616"/>
    </ligand>
</feature>
<dbReference type="InterPro" id="IPR041445">
    <property type="entry name" value="AAA_lid_4"/>
</dbReference>
<dbReference type="PANTHER" id="PTHR42848:SF1">
    <property type="entry name" value="HOLLIDAY JUNCTION BRANCH MIGRATION COMPLEX SUBUNIT RUVB"/>
    <property type="match status" value="1"/>
</dbReference>
<feature type="region of interest" description="Large ATPase domain (RuvB-L)" evidence="9">
    <location>
        <begin position="4"/>
        <end position="184"/>
    </location>
</feature>
<feature type="domain" description="AAA+ ATPase" evidence="10">
    <location>
        <begin position="54"/>
        <end position="187"/>
    </location>
</feature>
<feature type="binding site" evidence="9">
    <location>
        <position position="313"/>
    </location>
    <ligand>
        <name>DNA</name>
        <dbReference type="ChEBI" id="CHEBI:16991"/>
    </ligand>
</feature>
<evidence type="ECO:0000256" key="4">
    <source>
        <dbReference type="ARBA" id="ARBA00022801"/>
    </source>
</evidence>
<dbReference type="GO" id="GO:0016787">
    <property type="term" value="F:hydrolase activity"/>
    <property type="evidence" value="ECO:0007669"/>
    <property type="project" value="UniProtKB-KW"/>
</dbReference>
<feature type="binding site" evidence="9">
    <location>
        <position position="24"/>
    </location>
    <ligand>
        <name>ATP</name>
        <dbReference type="ChEBI" id="CHEBI:30616"/>
    </ligand>
</feature>
<dbReference type="RefSeq" id="WP_227901727.1">
    <property type="nucleotide sequence ID" value="NZ_CP094984.1"/>
</dbReference>
<protein>
    <recommendedName>
        <fullName evidence="9">Holliday junction branch migration complex subunit RuvB</fullName>
        <ecNumber evidence="9">3.6.4.-</ecNumber>
    </recommendedName>
</protein>
<feature type="region of interest" description="Head domain (RuvB-H)" evidence="9">
    <location>
        <begin position="258"/>
        <end position="364"/>
    </location>
</feature>
<comment type="function">
    <text evidence="9">The RuvA-RuvB-RuvC complex processes Holliday junction (HJ) DNA during genetic recombination and DNA repair, while the RuvA-RuvB complex plays an important role in the rescue of blocked DNA replication forks via replication fork reversal (RFR). RuvA specifically binds to HJ cruciform DNA, conferring on it an open structure. The RuvB hexamer acts as an ATP-dependent pump, pulling dsDNA into and through the RuvAB complex. RuvB forms 2 homohexamers on either side of HJ DNA bound by 1 or 2 RuvA tetramers; 4 subunits per hexamer contact DNA at a time. Coordinated motions by a converter formed by DNA-disengaged RuvB subunits stimulates ATP hydrolysis and nucleotide exchange. Immobilization of the converter enables RuvB to convert the ATP-contained energy into a lever motion, pulling 2 nucleotides of DNA out of the RuvA tetramer per ATP hydrolyzed, thus driving DNA branch migration. The RuvB motors rotate together with the DNA substrate, which together with the progressing nucleotide cycle form the mechanistic basis for DNA recombination by continuous HJ branch migration. Branch migration allows RuvC to scan DNA until it finds its consensus sequence, where it cleaves and resolves cruciform DNA.</text>
</comment>
<feature type="binding site" evidence="9">
    <location>
        <position position="23"/>
    </location>
    <ligand>
        <name>ATP</name>
        <dbReference type="ChEBI" id="CHEBI:30616"/>
    </ligand>
</feature>
<keyword evidence="13" id="KW-1185">Reference proteome</keyword>
<evidence type="ECO:0000313" key="12">
    <source>
        <dbReference type="EMBL" id="UON90870.1"/>
    </source>
</evidence>
<dbReference type="InterPro" id="IPR036388">
    <property type="entry name" value="WH-like_DNA-bd_sf"/>
</dbReference>
<dbReference type="SMART" id="SM00382">
    <property type="entry name" value="AAA"/>
    <property type="match status" value="1"/>
</dbReference>
<dbReference type="SUPFAM" id="SSF52540">
    <property type="entry name" value="P-loop containing nucleoside triphosphate hydrolases"/>
    <property type="match status" value="1"/>
</dbReference>
<evidence type="ECO:0000256" key="5">
    <source>
        <dbReference type="ARBA" id="ARBA00022840"/>
    </source>
</evidence>
<comment type="similarity">
    <text evidence="9">Belongs to the RuvB family.</text>
</comment>
<evidence type="ECO:0000313" key="13">
    <source>
        <dbReference type="Proteomes" id="UP000829758"/>
    </source>
</evidence>
<keyword evidence="7 9" id="KW-0233">DNA recombination</keyword>